<dbReference type="EMBL" id="CP019646">
    <property type="protein sequence ID" value="AQQ70031.1"/>
    <property type="molecule type" value="Genomic_DNA"/>
</dbReference>
<protein>
    <submittedName>
        <fullName evidence="2">Cytochrome c biogenesis protein CcmA</fullName>
    </submittedName>
</protein>
<dbReference type="PANTHER" id="PTHR43581:SF2">
    <property type="entry name" value="EXCINUCLEASE ATPASE SUBUNIT"/>
    <property type="match status" value="1"/>
</dbReference>
<evidence type="ECO:0000313" key="3">
    <source>
        <dbReference type="Proteomes" id="UP000188181"/>
    </source>
</evidence>
<dbReference type="STRING" id="1851148.SMSP2_00368"/>
<dbReference type="PANTHER" id="PTHR43581">
    <property type="entry name" value="ATP/GTP PHOSPHATASE"/>
    <property type="match status" value="1"/>
</dbReference>
<dbReference type="Gene3D" id="3.40.50.300">
    <property type="entry name" value="P-loop containing nucleotide triphosphate hydrolases"/>
    <property type="match status" value="1"/>
</dbReference>
<dbReference type="CDD" id="cd00267">
    <property type="entry name" value="ABC_ATPase"/>
    <property type="match status" value="1"/>
</dbReference>
<feature type="domain" description="Endonuclease GajA/Old nuclease/RecF-like AAA" evidence="1">
    <location>
        <begin position="1"/>
        <end position="398"/>
    </location>
</feature>
<dbReference type="SUPFAM" id="SSF52540">
    <property type="entry name" value="P-loop containing nucleoside triphosphate hydrolases"/>
    <property type="match status" value="1"/>
</dbReference>
<gene>
    <name evidence="2" type="ORF">SMSP2_00368</name>
</gene>
<sequence>MLKAIKIKGLFGSFDYDIKLKDEGITILTGPNGYGKSTILKAVYALASRNPFFFIDLYFSEMLLEFNDRLPVKIFKKNQDVEIVDGDNEPVVLNFDRITDELEQNLKNSNYKRIGGDRWIDRRTDRIIDTEMLVSRIGSEECALRDIFPDVPDVYLITDQRLFRKTSGDGRLILSNENQDVDHFKEAIWEYVKDLGNQITNTLAEATKVSQGLDSSFPKRLFSQKHGVDKEEFDRRFNRIKRVQSSLNRYGLAVSVVDDEPVYSEENAKALKVYLDDTEKKLKVFEPLLMRLELLTEILNKRGFVNKEAVIKGQKGLCFKTKEGRSLKLKRLSSGEQQEVVMIYELLFNVKPDTLVMVDEPEISLHVAWQKQFIEDLLRIASMQRINVIVATHSPQIINNRWDLTIDLEDIS</sequence>
<dbReference type="AlphaFoldDB" id="A0A1Q2MBH5"/>
<name>A0A1Q2MBH5_9BACT</name>
<dbReference type="KEGG" id="pbas:SMSP2_00368"/>
<dbReference type="InterPro" id="IPR027417">
    <property type="entry name" value="P-loop_NTPase"/>
</dbReference>
<evidence type="ECO:0000313" key="2">
    <source>
        <dbReference type="EMBL" id="AQQ70031.1"/>
    </source>
</evidence>
<dbReference type="OrthoDB" id="308933at2"/>
<reference evidence="3" key="1">
    <citation type="submission" date="2017-02" db="EMBL/GenBank/DDBJ databases">
        <title>Comparative genomics and description of representatives of a novel lineage of planctomycetes thriving in anoxic sediments.</title>
        <authorList>
            <person name="Spring S."/>
            <person name="Bunk B."/>
            <person name="Sproer C."/>
        </authorList>
    </citation>
    <scope>NUCLEOTIDE SEQUENCE [LARGE SCALE GENOMIC DNA]</scope>
    <source>
        <strain evidence="3">SM-Chi-D1</strain>
    </source>
</reference>
<dbReference type="InterPro" id="IPR041685">
    <property type="entry name" value="AAA_GajA/Old/RecF-like"/>
</dbReference>
<dbReference type="Pfam" id="PF13175">
    <property type="entry name" value="AAA_15"/>
    <property type="match status" value="1"/>
</dbReference>
<keyword evidence="3" id="KW-1185">Reference proteome</keyword>
<organism evidence="2 3">
    <name type="scientific">Limihaloglobus sulfuriphilus</name>
    <dbReference type="NCBI Taxonomy" id="1851148"/>
    <lineage>
        <taxon>Bacteria</taxon>
        <taxon>Pseudomonadati</taxon>
        <taxon>Planctomycetota</taxon>
        <taxon>Phycisphaerae</taxon>
        <taxon>Sedimentisphaerales</taxon>
        <taxon>Sedimentisphaeraceae</taxon>
        <taxon>Limihaloglobus</taxon>
    </lineage>
</organism>
<dbReference type="InterPro" id="IPR051396">
    <property type="entry name" value="Bact_Antivir_Def_Nuclease"/>
</dbReference>
<evidence type="ECO:0000259" key="1">
    <source>
        <dbReference type="Pfam" id="PF13175"/>
    </source>
</evidence>
<accession>A0A1Q2MBH5</accession>
<proteinExistence type="predicted"/>
<dbReference type="RefSeq" id="WP_146682325.1">
    <property type="nucleotide sequence ID" value="NZ_CP019646.1"/>
</dbReference>
<dbReference type="Proteomes" id="UP000188181">
    <property type="component" value="Chromosome"/>
</dbReference>